<feature type="transmembrane region" description="Helical" evidence="5">
    <location>
        <begin position="179"/>
        <end position="201"/>
    </location>
</feature>
<feature type="transmembrane region" description="Helical" evidence="5">
    <location>
        <begin position="89"/>
        <end position="107"/>
    </location>
</feature>
<evidence type="ECO:0000313" key="7">
    <source>
        <dbReference type="EMBL" id="HGC42913.1"/>
    </source>
</evidence>
<evidence type="ECO:0000256" key="3">
    <source>
        <dbReference type="ARBA" id="ARBA00022989"/>
    </source>
</evidence>
<evidence type="ECO:0000256" key="1">
    <source>
        <dbReference type="ARBA" id="ARBA00004141"/>
    </source>
</evidence>
<evidence type="ECO:0000256" key="4">
    <source>
        <dbReference type="ARBA" id="ARBA00023136"/>
    </source>
</evidence>
<dbReference type="Gene3D" id="1.20.1250.20">
    <property type="entry name" value="MFS general substrate transporter like domains"/>
    <property type="match status" value="2"/>
</dbReference>
<dbReference type="PANTHER" id="PTHR23539">
    <property type="entry name" value="MFS TRANSPORTER"/>
    <property type="match status" value="1"/>
</dbReference>
<dbReference type="EMBL" id="DTQM01000129">
    <property type="protein sequence ID" value="HGC42913.1"/>
    <property type="molecule type" value="Genomic_DNA"/>
</dbReference>
<feature type="transmembrane region" description="Helical" evidence="5">
    <location>
        <begin position="302"/>
        <end position="319"/>
    </location>
</feature>
<comment type="subcellular location">
    <subcellularLocation>
        <location evidence="1">Membrane</location>
        <topology evidence="1">Multi-pass membrane protein</topology>
    </subcellularLocation>
</comment>
<dbReference type="AlphaFoldDB" id="A0A8J4M6A8"/>
<dbReference type="InterPro" id="IPR036259">
    <property type="entry name" value="MFS_trans_sf"/>
</dbReference>
<reference evidence="7" key="1">
    <citation type="journal article" date="2020" name="mSystems">
        <title>Genome- and Community-Level Interaction Insights into Carbon Utilization and Element Cycling Functions of Hydrothermarchaeota in Hydrothermal Sediment.</title>
        <authorList>
            <person name="Zhou Z."/>
            <person name="Liu Y."/>
            <person name="Xu W."/>
            <person name="Pan J."/>
            <person name="Luo Z.H."/>
            <person name="Li M."/>
        </authorList>
    </citation>
    <scope>NUCLEOTIDE SEQUENCE</scope>
    <source>
        <strain evidence="7">SpSt-997</strain>
    </source>
</reference>
<feature type="transmembrane region" description="Helical" evidence="5">
    <location>
        <begin position="152"/>
        <end position="173"/>
    </location>
</feature>
<feature type="transmembrane region" description="Helical" evidence="5">
    <location>
        <begin position="389"/>
        <end position="410"/>
    </location>
</feature>
<evidence type="ECO:0000256" key="5">
    <source>
        <dbReference type="SAM" id="Phobius"/>
    </source>
</evidence>
<protein>
    <submittedName>
        <fullName evidence="7">MFS transporter</fullName>
    </submittedName>
</protein>
<sequence>MSTLQTGEISILPQAERAGFRPRALDAVNFLLADVRGALGPYLNVFLITQQHWSQTEVGWVTTISGLLGLVAQTPAGAAIDATRRKRGAVVLALIILAIGALVIFAAPRFWPVMVANTAIAVVGDVFGPAVAAVTLGLYARKHLARRMGRNSAFDHAGNVAIAAAAGCIGYLFSQRAVFLLVPVFSLLAAIAMLSIPATAIDEDRARGLGDRESTAAANAERPSGYSVLVRSQPLVVFAICAMLFHFANAPLLPLVGQKLAQANPVWATAMMSSCIIAAQLIMLPVALAVGRTADRIGRKPILLVGFAVLPVRALLYTFSDNSAWLIGVQLLDGIGAGIFGAITPLLIADLMRGTGRYNLAQGAVATTQGVGASLSGLAAGVIVDHLGYSVAFLIFGAAACVALITLFVAMPETAPDRAKATAPVI</sequence>
<keyword evidence="2 5" id="KW-0812">Transmembrane</keyword>
<evidence type="ECO:0000256" key="2">
    <source>
        <dbReference type="ARBA" id="ARBA00022692"/>
    </source>
</evidence>
<organism evidence="7">
    <name type="scientific">Acidicaldus sp</name>
    <dbReference type="NCBI Taxonomy" id="1872105"/>
    <lineage>
        <taxon>Bacteria</taxon>
        <taxon>Pseudomonadati</taxon>
        <taxon>Pseudomonadota</taxon>
        <taxon>Alphaproteobacteria</taxon>
        <taxon>Acetobacterales</taxon>
        <taxon>Acetobacteraceae</taxon>
        <taxon>Acidicaldus</taxon>
    </lineage>
</organism>
<feature type="transmembrane region" description="Helical" evidence="5">
    <location>
        <begin position="119"/>
        <end position="140"/>
    </location>
</feature>
<feature type="transmembrane region" description="Helical" evidence="5">
    <location>
        <begin position="360"/>
        <end position="383"/>
    </location>
</feature>
<dbReference type="PROSITE" id="PS00216">
    <property type="entry name" value="SUGAR_TRANSPORT_1"/>
    <property type="match status" value="1"/>
</dbReference>
<dbReference type="PROSITE" id="PS50850">
    <property type="entry name" value="MFS"/>
    <property type="match status" value="1"/>
</dbReference>
<dbReference type="SUPFAM" id="SSF103473">
    <property type="entry name" value="MFS general substrate transporter"/>
    <property type="match status" value="1"/>
</dbReference>
<name>A0A8J4M6A8_9PROT</name>
<evidence type="ECO:0000259" key="6">
    <source>
        <dbReference type="PROSITE" id="PS50850"/>
    </source>
</evidence>
<feature type="transmembrane region" description="Helical" evidence="5">
    <location>
        <begin position="235"/>
        <end position="254"/>
    </location>
</feature>
<dbReference type="InterPro" id="IPR011701">
    <property type="entry name" value="MFS"/>
</dbReference>
<keyword evidence="4 5" id="KW-0472">Membrane</keyword>
<feature type="transmembrane region" description="Helical" evidence="5">
    <location>
        <begin position="266"/>
        <end position="290"/>
    </location>
</feature>
<dbReference type="Pfam" id="PF07690">
    <property type="entry name" value="MFS_1"/>
    <property type="match status" value="1"/>
</dbReference>
<keyword evidence="3 5" id="KW-1133">Transmembrane helix</keyword>
<dbReference type="PANTHER" id="PTHR23539:SF1">
    <property type="entry name" value="MAJOR FACILITATOR SUPERFAMILY (MFS) PROFILE DOMAIN-CONTAINING PROTEIN"/>
    <property type="match status" value="1"/>
</dbReference>
<comment type="caution">
    <text evidence="7">The sequence shown here is derived from an EMBL/GenBank/DDBJ whole genome shotgun (WGS) entry which is preliminary data.</text>
</comment>
<gene>
    <name evidence="7" type="ORF">ENY07_06800</name>
</gene>
<accession>A0A8J4M6A8</accession>
<dbReference type="GO" id="GO:0016020">
    <property type="term" value="C:membrane"/>
    <property type="evidence" value="ECO:0007669"/>
    <property type="project" value="UniProtKB-SubCell"/>
</dbReference>
<dbReference type="InterPro" id="IPR005829">
    <property type="entry name" value="Sugar_transporter_CS"/>
</dbReference>
<dbReference type="GO" id="GO:0022857">
    <property type="term" value="F:transmembrane transporter activity"/>
    <property type="evidence" value="ECO:0007669"/>
    <property type="project" value="InterPro"/>
</dbReference>
<proteinExistence type="predicted"/>
<feature type="domain" description="Major facilitator superfamily (MFS) profile" evidence="6">
    <location>
        <begin position="227"/>
        <end position="426"/>
    </location>
</feature>
<feature type="transmembrane region" description="Helical" evidence="5">
    <location>
        <begin position="325"/>
        <end position="348"/>
    </location>
</feature>
<dbReference type="InterPro" id="IPR020846">
    <property type="entry name" value="MFS_dom"/>
</dbReference>